<proteinExistence type="predicted"/>
<comment type="caution">
    <text evidence="3">The sequence shown here is derived from an EMBL/GenBank/DDBJ whole genome shotgun (WGS) entry which is preliminary data.</text>
</comment>
<keyword evidence="4" id="KW-1185">Reference proteome</keyword>
<evidence type="ECO:0000256" key="1">
    <source>
        <dbReference type="ARBA" id="ARBA00022737"/>
    </source>
</evidence>
<evidence type="ECO:0000313" key="4">
    <source>
        <dbReference type="Proteomes" id="UP000324222"/>
    </source>
</evidence>
<dbReference type="PANTHER" id="PTHR22903">
    <property type="entry name" value="PLEKHH PROTEIN"/>
    <property type="match status" value="1"/>
</dbReference>
<name>A0A5B7DWR3_PORTR</name>
<dbReference type="PANTHER" id="PTHR22903:SF8">
    <property type="entry name" value="MAX-1A"/>
    <property type="match status" value="1"/>
</dbReference>
<gene>
    <name evidence="3" type="ORF">E2C01_018655</name>
</gene>
<accession>A0A5B7DWR3</accession>
<sequence length="272" mass="29543">MFVWAAVRGEGSEEAGRQQGDRAAALAGVAPTRGGPLAQRRPESALGRGFHPYTAASQPASDPPLRCYVAHGWDFISMTRPDGREPRGAYGVLYSYCVLRFVCIVVIDMGEVNSERSRGSGSSGPSTAHVQQAFNKFYPARYREDLSDEDAKKWPYFGATLFPAATPSPDGPPTPVWVAVSEDAISLLDYTTMVSILELTLLIADYMNALGRPIPGTPQTGTLTRHGSRRSARSHITSIPGQPDLLKMTTEVDHKLQRLDAKRRAPVDSSVV</sequence>
<dbReference type="Proteomes" id="UP000324222">
    <property type="component" value="Unassembled WGS sequence"/>
</dbReference>
<dbReference type="AlphaFoldDB" id="A0A5B7DWR3"/>
<dbReference type="EMBL" id="VSRR010001476">
    <property type="protein sequence ID" value="MPC25537.1"/>
    <property type="molecule type" value="Genomic_DNA"/>
</dbReference>
<evidence type="ECO:0000256" key="2">
    <source>
        <dbReference type="SAM" id="MobiDB-lite"/>
    </source>
</evidence>
<reference evidence="3 4" key="1">
    <citation type="submission" date="2019-05" db="EMBL/GenBank/DDBJ databases">
        <title>Another draft genome of Portunus trituberculatus and its Hox gene families provides insights of decapod evolution.</title>
        <authorList>
            <person name="Jeong J.-H."/>
            <person name="Song I."/>
            <person name="Kim S."/>
            <person name="Choi T."/>
            <person name="Kim D."/>
            <person name="Ryu S."/>
            <person name="Kim W."/>
        </authorList>
    </citation>
    <scope>NUCLEOTIDE SEQUENCE [LARGE SCALE GENOMIC DNA]</scope>
    <source>
        <tissue evidence="3">Muscle</tissue>
    </source>
</reference>
<feature type="region of interest" description="Disordered" evidence="2">
    <location>
        <begin position="29"/>
        <end position="58"/>
    </location>
</feature>
<dbReference type="OrthoDB" id="6285196at2759"/>
<organism evidence="3 4">
    <name type="scientific">Portunus trituberculatus</name>
    <name type="common">Swimming crab</name>
    <name type="synonym">Neptunus trituberculatus</name>
    <dbReference type="NCBI Taxonomy" id="210409"/>
    <lineage>
        <taxon>Eukaryota</taxon>
        <taxon>Metazoa</taxon>
        <taxon>Ecdysozoa</taxon>
        <taxon>Arthropoda</taxon>
        <taxon>Crustacea</taxon>
        <taxon>Multicrustacea</taxon>
        <taxon>Malacostraca</taxon>
        <taxon>Eumalacostraca</taxon>
        <taxon>Eucarida</taxon>
        <taxon>Decapoda</taxon>
        <taxon>Pleocyemata</taxon>
        <taxon>Brachyura</taxon>
        <taxon>Eubrachyura</taxon>
        <taxon>Portunoidea</taxon>
        <taxon>Portunidae</taxon>
        <taxon>Portuninae</taxon>
        <taxon>Portunus</taxon>
    </lineage>
</organism>
<feature type="region of interest" description="Disordered" evidence="2">
    <location>
        <begin position="216"/>
        <end position="242"/>
    </location>
</feature>
<protein>
    <submittedName>
        <fullName evidence="3">Uncharacterized protein</fullName>
    </submittedName>
</protein>
<keyword evidence="1" id="KW-0677">Repeat</keyword>
<evidence type="ECO:0000313" key="3">
    <source>
        <dbReference type="EMBL" id="MPC25537.1"/>
    </source>
</evidence>